<keyword evidence="7" id="KW-1185">Reference proteome</keyword>
<dbReference type="InterPro" id="IPR034745">
    <property type="entry name" value="HSV_DUT"/>
</dbReference>
<evidence type="ECO:0000313" key="7">
    <source>
        <dbReference type="Proteomes" id="UP000325841"/>
    </source>
</evidence>
<evidence type="ECO:0000259" key="5">
    <source>
        <dbReference type="Pfam" id="PF00692"/>
    </source>
</evidence>
<dbReference type="GO" id="GO:0046080">
    <property type="term" value="P:dUTP metabolic process"/>
    <property type="evidence" value="ECO:0007669"/>
    <property type="project" value="InterPro"/>
</dbReference>
<dbReference type="Proteomes" id="UP000325841">
    <property type="component" value="Segment"/>
</dbReference>
<keyword evidence="3" id="KW-0460">Magnesium</keyword>
<feature type="domain" description="dUTPase-like" evidence="5">
    <location>
        <begin position="177"/>
        <end position="273"/>
    </location>
</feature>
<protein>
    <submittedName>
        <fullName evidence="6">Deoxyuridine triphosphatase</fullName>
    </submittedName>
</protein>
<dbReference type="KEGG" id="vg:80531992"/>
<dbReference type="Pfam" id="PF00692">
    <property type="entry name" value="dUTPase"/>
    <property type="match status" value="1"/>
</dbReference>
<reference evidence="6 7" key="1">
    <citation type="submission" date="2018-03" db="EMBL/GenBank/DDBJ databases">
        <title>Cervid herpesvirus genomes.</title>
        <authorList>
            <person name="Das Neves C.G."/>
            <person name="Davison A.J."/>
        </authorList>
    </citation>
    <scope>NUCLEOTIDE SEQUENCE [LARGE SCALE GENOMIC DNA]</scope>
    <source>
        <strain evidence="6 7">Anlier</strain>
    </source>
</reference>
<gene>
    <name evidence="6" type="primary">UL50</name>
</gene>
<dbReference type="GO" id="GO:0046872">
    <property type="term" value="F:metal ion binding"/>
    <property type="evidence" value="ECO:0007669"/>
    <property type="project" value="UniProtKB-KW"/>
</dbReference>
<evidence type="ECO:0000313" key="6">
    <source>
        <dbReference type="EMBL" id="AVT50659.1"/>
    </source>
</evidence>
<dbReference type="HAMAP" id="MF_04031">
    <property type="entry name" value="HSV_DUT"/>
    <property type="match status" value="1"/>
</dbReference>
<evidence type="ECO:0000256" key="2">
    <source>
        <dbReference type="ARBA" id="ARBA00022801"/>
    </source>
</evidence>
<dbReference type="RefSeq" id="YP_010794975.1">
    <property type="nucleotide sequence ID" value="NC_075564.1"/>
</dbReference>
<dbReference type="GeneID" id="80531992"/>
<evidence type="ECO:0000256" key="1">
    <source>
        <dbReference type="ARBA" id="ARBA00022723"/>
    </source>
</evidence>
<keyword evidence="1" id="KW-0479">Metal-binding</keyword>
<dbReference type="GO" id="GO:0004170">
    <property type="term" value="F:dUTP diphosphatase activity"/>
    <property type="evidence" value="ECO:0007669"/>
    <property type="project" value="InterPro"/>
</dbReference>
<evidence type="ECO:0000256" key="4">
    <source>
        <dbReference type="ARBA" id="ARBA00023080"/>
    </source>
</evidence>
<sequence>MASSAATASAESSDRGILAMELGSEAEAAAWRLESCREPDSLALWGPVAPAAERDAGAPPGHPLYSRLINLNMKAAAPGGYAIIMSQMSSGGAPRPRPPAVAVGIVDSGYRGSLRAVVWAPEPVPAAGPGAPPAGLALRLTLARLAPAAPRLVAAADDDAAGGDAAAGGAEVPFAAAFAPKRDEDAGYDVAMPRAAVLAPGESLRVRLPVAYAAGGFAGAPYVFGRSSCNLRGLVVLPTAWPAGAPCRFVLRNVTREPIAVAAGQRVAQLLLLARRLEWLPPGLNDSEPFPISPRAGPPAPGAPRLRWRRVADLAAAAPPSERGARGFGSTGL</sequence>
<dbReference type="SUPFAM" id="SSF51283">
    <property type="entry name" value="dUTPase-like"/>
    <property type="match status" value="1"/>
</dbReference>
<dbReference type="Gene3D" id="2.70.40.10">
    <property type="match status" value="2"/>
</dbReference>
<dbReference type="InterPro" id="IPR036157">
    <property type="entry name" value="dUTPase-like_sf"/>
</dbReference>
<accession>A0A455JIN5</accession>
<evidence type="ECO:0000256" key="3">
    <source>
        <dbReference type="ARBA" id="ARBA00022842"/>
    </source>
</evidence>
<keyword evidence="2" id="KW-0378">Hydrolase</keyword>
<organism evidence="6 7">
    <name type="scientific">Cervid alphaherpesvirus 1</name>
    <dbReference type="NCBI Taxonomy" id="79891"/>
    <lineage>
        <taxon>Viruses</taxon>
        <taxon>Duplodnaviria</taxon>
        <taxon>Heunggongvirae</taxon>
        <taxon>Peploviricota</taxon>
        <taxon>Herviviricetes</taxon>
        <taxon>Herpesvirales</taxon>
        <taxon>Orthoherpesviridae</taxon>
        <taxon>Alphaherpesvirinae</taxon>
        <taxon>Varicellovirus</taxon>
        <taxon>Varicellovirus cervidalpha1</taxon>
    </lineage>
</organism>
<keyword evidence="4" id="KW-0546">Nucleotide metabolism</keyword>
<dbReference type="EMBL" id="MH036942">
    <property type="protein sequence ID" value="AVT50659.1"/>
    <property type="molecule type" value="Genomic_DNA"/>
</dbReference>
<proteinExistence type="inferred from homology"/>
<dbReference type="InterPro" id="IPR029054">
    <property type="entry name" value="dUTPase-like"/>
</dbReference>
<name>A0A455JIN5_9ALPH</name>